<comment type="subcellular location">
    <subcellularLocation>
        <location evidence="2">Secreted</location>
    </subcellularLocation>
</comment>
<evidence type="ECO:0000313" key="10">
    <source>
        <dbReference type="EMBL" id="EAZ82473.1"/>
    </source>
</evidence>
<dbReference type="InterPro" id="IPR039448">
    <property type="entry name" value="Beta_helix"/>
</dbReference>
<comment type="cofactor">
    <cofactor evidence="1">
        <name>Ca(2+)</name>
        <dbReference type="ChEBI" id="CHEBI:29108"/>
    </cofactor>
</comment>
<keyword evidence="6" id="KW-0106">Calcium</keyword>
<sequence length="454" mass="51244">MTPKSYLLILLSSLTILLFHSNSLKANPRSWFVSPDQEQQGNGTLDQPFNTIERGLSEATPGDTVYLLAGVYELEKGLVIEKSGEENQWITLSNYKNQPVILEGKDYLFDSEGKHLSTDHHAVVFISDSQYFRIHGIQVRNSHSQGIIVRGPETAHIEISNCKIDNTFGSGIGLWYSDHTKVFDCEITGANRMEMATPGRKVGSEAPHEALTVAGATNFEIYQNEIHHCDKEGIDVKEVSQNGKVHHNVVHHLKRQAFYVDAWFGELKNIELYENVAYENEWGFVISVEGENSIVDDIKFHHNLIRDNRGSGIYFGIWGNNLMRKNIEISNNTVVRNGSANHWSAPTGGIDLRSPNFHDVLIKDNISLGNYGFDLAIPFPYNQENLEEKQLSLINNWVGKNMVVEESSSYGPLFKVNEPIVGPEIFQDFQNNDFRIVKQNIPEKLQKVPVPGHN</sequence>
<dbReference type="GO" id="GO:0005576">
    <property type="term" value="C:extracellular region"/>
    <property type="evidence" value="ECO:0007669"/>
    <property type="project" value="UniProtKB-SubCell"/>
</dbReference>
<dbReference type="PANTHER" id="PTHR40088">
    <property type="entry name" value="PECTATE LYASE (EUROFUNG)"/>
    <property type="match status" value="1"/>
</dbReference>
<dbReference type="SMART" id="SM00710">
    <property type="entry name" value="PbH1"/>
    <property type="match status" value="6"/>
</dbReference>
<keyword evidence="4" id="KW-0479">Metal-binding</keyword>
<organism evidence="10 11">
    <name type="scientific">Algoriphagus machipongonensis</name>
    <dbReference type="NCBI Taxonomy" id="388413"/>
    <lineage>
        <taxon>Bacteria</taxon>
        <taxon>Pseudomonadati</taxon>
        <taxon>Bacteroidota</taxon>
        <taxon>Cytophagia</taxon>
        <taxon>Cytophagales</taxon>
        <taxon>Cyclobacteriaceae</taxon>
        <taxon>Algoriphagus</taxon>
    </lineage>
</organism>
<dbReference type="Pfam" id="PF13229">
    <property type="entry name" value="Beta_helix"/>
    <property type="match status" value="1"/>
</dbReference>
<evidence type="ECO:0000256" key="2">
    <source>
        <dbReference type="ARBA" id="ARBA00004613"/>
    </source>
</evidence>
<dbReference type="InterPro" id="IPR006626">
    <property type="entry name" value="PbH1"/>
</dbReference>
<dbReference type="Proteomes" id="UP000003919">
    <property type="component" value="Unassembled WGS sequence"/>
</dbReference>
<dbReference type="GO" id="GO:0016837">
    <property type="term" value="F:carbon-oxygen lyase activity, acting on polysaccharides"/>
    <property type="evidence" value="ECO:0007669"/>
    <property type="project" value="TreeGrafter"/>
</dbReference>
<evidence type="ECO:0000256" key="4">
    <source>
        <dbReference type="ARBA" id="ARBA00022723"/>
    </source>
</evidence>
<dbReference type="Gene3D" id="2.160.20.10">
    <property type="entry name" value="Single-stranded right-handed beta-helix, Pectin lyase-like"/>
    <property type="match status" value="1"/>
</dbReference>
<dbReference type="GO" id="GO:0046872">
    <property type="term" value="F:metal ion binding"/>
    <property type="evidence" value="ECO:0007669"/>
    <property type="project" value="UniProtKB-KW"/>
</dbReference>
<comment type="caution">
    <text evidence="10">The sequence shown here is derived from an EMBL/GenBank/DDBJ whole genome shotgun (WGS) entry which is preliminary data.</text>
</comment>
<evidence type="ECO:0000256" key="8">
    <source>
        <dbReference type="ARBA" id="ARBA00038263"/>
    </source>
</evidence>
<evidence type="ECO:0000256" key="5">
    <source>
        <dbReference type="ARBA" id="ARBA00022729"/>
    </source>
</evidence>
<feature type="domain" description="Right handed beta helix" evidence="9">
    <location>
        <begin position="124"/>
        <end position="291"/>
    </location>
</feature>
<keyword evidence="7 10" id="KW-0456">Lyase</keyword>
<keyword evidence="11" id="KW-1185">Reference proteome</keyword>
<gene>
    <name evidence="10" type="ORF">ALPR1_09670</name>
</gene>
<protein>
    <submittedName>
        <fullName evidence="10">Pectate lyase-related protein</fullName>
    </submittedName>
</protein>
<keyword evidence="5" id="KW-0732">Signal</keyword>
<name>A3HRK5_9BACT</name>
<dbReference type="SUPFAM" id="SSF51126">
    <property type="entry name" value="Pectin lyase-like"/>
    <property type="match status" value="1"/>
</dbReference>
<evidence type="ECO:0000256" key="6">
    <source>
        <dbReference type="ARBA" id="ARBA00022837"/>
    </source>
</evidence>
<evidence type="ECO:0000256" key="7">
    <source>
        <dbReference type="ARBA" id="ARBA00023239"/>
    </source>
</evidence>
<evidence type="ECO:0000313" key="11">
    <source>
        <dbReference type="Proteomes" id="UP000003919"/>
    </source>
</evidence>
<dbReference type="PANTHER" id="PTHR40088:SF1">
    <property type="entry name" value="PECTATE LYASE PEL9"/>
    <property type="match status" value="1"/>
</dbReference>
<dbReference type="InterPro" id="IPR011050">
    <property type="entry name" value="Pectin_lyase_fold/virulence"/>
</dbReference>
<dbReference type="AlphaFoldDB" id="A3HRK5"/>
<accession>A3HRK5</accession>
<evidence type="ECO:0000256" key="3">
    <source>
        <dbReference type="ARBA" id="ARBA00022525"/>
    </source>
</evidence>
<dbReference type="STRING" id="388413.ALPR1_09670"/>
<proteinExistence type="inferred from homology"/>
<dbReference type="InterPro" id="IPR052052">
    <property type="entry name" value="Polysaccharide_Lyase_9"/>
</dbReference>
<dbReference type="RefSeq" id="WP_008200147.1">
    <property type="nucleotide sequence ID" value="NZ_CM001023.1"/>
</dbReference>
<dbReference type="HOGENOM" id="CLU_602230_0_0_10"/>
<reference evidence="10 11" key="1">
    <citation type="journal article" date="2011" name="J. Bacteriol.">
        <title>Complete genome sequence of Algoriphagus sp. PR1, bacterial prey of a colony-forming choanoflagellate.</title>
        <authorList>
            <person name="Alegado R.A."/>
            <person name="Ferriera S."/>
            <person name="Nusbaum C."/>
            <person name="Young S.K."/>
            <person name="Zeng Q."/>
            <person name="Imamovic A."/>
            <person name="Fairclough S.R."/>
            <person name="King N."/>
        </authorList>
    </citation>
    <scope>NUCLEOTIDE SEQUENCE [LARGE SCALE GENOMIC DNA]</scope>
    <source>
        <strain evidence="10 11">PR1</strain>
    </source>
</reference>
<dbReference type="EMBL" id="AAXU02000001">
    <property type="protein sequence ID" value="EAZ82473.1"/>
    <property type="molecule type" value="Genomic_DNA"/>
</dbReference>
<dbReference type="OrthoDB" id="9808066at2"/>
<dbReference type="InterPro" id="IPR012334">
    <property type="entry name" value="Pectin_lyas_fold"/>
</dbReference>
<evidence type="ECO:0000256" key="1">
    <source>
        <dbReference type="ARBA" id="ARBA00001913"/>
    </source>
</evidence>
<dbReference type="eggNOG" id="COG5434">
    <property type="taxonomic scope" value="Bacteria"/>
</dbReference>
<evidence type="ECO:0000259" key="9">
    <source>
        <dbReference type="Pfam" id="PF13229"/>
    </source>
</evidence>
<comment type="similarity">
    <text evidence="8">Belongs to the polysaccharide lyase 9 family.</text>
</comment>
<keyword evidence="3" id="KW-0964">Secreted</keyword>